<dbReference type="Proteomes" id="UP000469452">
    <property type="component" value="Unassembled WGS sequence"/>
</dbReference>
<dbReference type="EMBL" id="VJMI01011922">
    <property type="protein sequence ID" value="KAF0751456.1"/>
    <property type="molecule type" value="Genomic_DNA"/>
</dbReference>
<keyword evidence="2" id="KW-1133">Transmembrane helix</keyword>
<comment type="caution">
    <text evidence="3">The sequence shown here is derived from an EMBL/GenBank/DDBJ whole genome shotgun (WGS) entry which is preliminary data.</text>
</comment>
<sequence length="116" mass="13056">MLRDEDKASHGHVSSKPRTTSHEVDRGFAGIQDCYDTLIVLKQFNHEEFYASHDIDALLERLFSMTSKDKLEAGNLEQRMKRQQGGQDSLLRKVKAVPFVISCVLFGLLLAIPIPG</sequence>
<feature type="transmembrane region" description="Helical" evidence="2">
    <location>
        <begin position="96"/>
        <end position="114"/>
    </location>
</feature>
<evidence type="ECO:0000313" key="4">
    <source>
        <dbReference type="Proteomes" id="UP000469452"/>
    </source>
</evidence>
<organism evidence="3 4">
    <name type="scientific">Aphanomyces astaci</name>
    <name type="common">Crayfish plague agent</name>
    <dbReference type="NCBI Taxonomy" id="112090"/>
    <lineage>
        <taxon>Eukaryota</taxon>
        <taxon>Sar</taxon>
        <taxon>Stramenopiles</taxon>
        <taxon>Oomycota</taxon>
        <taxon>Saprolegniomycetes</taxon>
        <taxon>Saprolegniales</taxon>
        <taxon>Verrucalvaceae</taxon>
        <taxon>Aphanomyces</taxon>
    </lineage>
</organism>
<feature type="non-terminal residue" evidence="3">
    <location>
        <position position="116"/>
    </location>
</feature>
<protein>
    <submittedName>
        <fullName evidence="3">Uncharacterized protein</fullName>
    </submittedName>
</protein>
<dbReference type="AlphaFoldDB" id="A0A6A5AK92"/>
<proteinExistence type="predicted"/>
<evidence type="ECO:0000313" key="3">
    <source>
        <dbReference type="EMBL" id="KAF0751456.1"/>
    </source>
</evidence>
<keyword evidence="2" id="KW-0472">Membrane</keyword>
<evidence type="ECO:0000256" key="1">
    <source>
        <dbReference type="SAM" id="MobiDB-lite"/>
    </source>
</evidence>
<evidence type="ECO:0000256" key="2">
    <source>
        <dbReference type="SAM" id="Phobius"/>
    </source>
</evidence>
<name>A0A6A5AK92_APHAT</name>
<reference evidence="3 4" key="1">
    <citation type="submission" date="2019-06" db="EMBL/GenBank/DDBJ databases">
        <title>Genomics analysis of Aphanomyces spp. identifies a new class of oomycete effector associated with host adaptation.</title>
        <authorList>
            <person name="Gaulin E."/>
        </authorList>
    </citation>
    <scope>NUCLEOTIDE SEQUENCE [LARGE SCALE GENOMIC DNA]</scope>
    <source>
        <strain evidence="3 4">E</strain>
    </source>
</reference>
<accession>A0A6A5AK92</accession>
<gene>
    <name evidence="3" type="ORF">AaE_006370</name>
</gene>
<keyword evidence="2" id="KW-0812">Transmembrane</keyword>
<feature type="region of interest" description="Disordered" evidence="1">
    <location>
        <begin position="1"/>
        <end position="24"/>
    </location>
</feature>